<protein>
    <submittedName>
        <fullName evidence="1">Uncharacterized protein</fullName>
    </submittedName>
</protein>
<dbReference type="EMBL" id="UZAI01003750">
    <property type="protein sequence ID" value="VDO82053.1"/>
    <property type="molecule type" value="Genomic_DNA"/>
</dbReference>
<evidence type="ECO:0000313" key="2">
    <source>
        <dbReference type="Proteomes" id="UP000277204"/>
    </source>
</evidence>
<dbReference type="Proteomes" id="UP000277204">
    <property type="component" value="Unassembled WGS sequence"/>
</dbReference>
<reference evidence="1 2" key="1">
    <citation type="submission" date="2018-11" db="EMBL/GenBank/DDBJ databases">
        <authorList>
            <consortium name="Pathogen Informatics"/>
        </authorList>
    </citation>
    <scope>NUCLEOTIDE SEQUENCE [LARGE SCALE GENOMIC DNA]</scope>
    <source>
        <strain evidence="1 2">Zambia</strain>
    </source>
</reference>
<gene>
    <name evidence="1" type="ORF">SMRZ_LOCUS8554</name>
</gene>
<keyword evidence="2" id="KW-1185">Reference proteome</keyword>
<evidence type="ECO:0000313" key="1">
    <source>
        <dbReference type="EMBL" id="VDO82053.1"/>
    </source>
</evidence>
<dbReference type="AlphaFoldDB" id="A0A3P7ZUU8"/>
<proteinExistence type="predicted"/>
<accession>A0A3P7ZUU8</accession>
<name>A0A3P7ZUU8_9TREM</name>
<sequence>MHRLIPVSRLVELLTFDIGLNVKVVEDVVSIALLLVVSIDFILDIGFVHRLGALGSSK</sequence>
<organism evidence="1 2">
    <name type="scientific">Schistosoma margrebowiei</name>
    <dbReference type="NCBI Taxonomy" id="48269"/>
    <lineage>
        <taxon>Eukaryota</taxon>
        <taxon>Metazoa</taxon>
        <taxon>Spiralia</taxon>
        <taxon>Lophotrochozoa</taxon>
        <taxon>Platyhelminthes</taxon>
        <taxon>Trematoda</taxon>
        <taxon>Digenea</taxon>
        <taxon>Strigeidida</taxon>
        <taxon>Schistosomatoidea</taxon>
        <taxon>Schistosomatidae</taxon>
        <taxon>Schistosoma</taxon>
    </lineage>
</organism>